<protein>
    <recommendedName>
        <fullName evidence="2">Nudix hydrolase domain-containing protein</fullName>
    </recommendedName>
</protein>
<evidence type="ECO:0000256" key="1">
    <source>
        <dbReference type="ARBA" id="ARBA00022801"/>
    </source>
</evidence>
<dbReference type="AlphaFoldDB" id="A0A1G2F5N9"/>
<evidence type="ECO:0000259" key="2">
    <source>
        <dbReference type="PROSITE" id="PS51462"/>
    </source>
</evidence>
<comment type="caution">
    <text evidence="3">The sequence shown here is derived from an EMBL/GenBank/DDBJ whole genome shotgun (WGS) entry which is preliminary data.</text>
</comment>
<dbReference type="EMBL" id="MHMT01000010">
    <property type="protein sequence ID" value="OGZ32940.1"/>
    <property type="molecule type" value="Genomic_DNA"/>
</dbReference>
<feature type="domain" description="Nudix hydrolase" evidence="2">
    <location>
        <begin position="6"/>
        <end position="135"/>
    </location>
</feature>
<accession>A0A1G2F5N9</accession>
<keyword evidence="1" id="KW-0378">Hydrolase</keyword>
<dbReference type="Gene3D" id="3.90.79.10">
    <property type="entry name" value="Nucleoside Triphosphate Pyrophosphohydrolase"/>
    <property type="match status" value="1"/>
</dbReference>
<gene>
    <name evidence="3" type="ORF">A2V69_02970</name>
</gene>
<dbReference type="STRING" id="1801990.A2V69_02970"/>
<dbReference type="Pfam" id="PF00293">
    <property type="entry name" value="NUDIX"/>
    <property type="match status" value="1"/>
</dbReference>
<dbReference type="PANTHER" id="PTHR43736">
    <property type="entry name" value="ADP-RIBOSE PYROPHOSPHATASE"/>
    <property type="match status" value="1"/>
</dbReference>
<dbReference type="InterPro" id="IPR015797">
    <property type="entry name" value="NUDIX_hydrolase-like_dom_sf"/>
</dbReference>
<dbReference type="InterPro" id="IPR000086">
    <property type="entry name" value="NUDIX_hydrolase_dom"/>
</dbReference>
<dbReference type="PROSITE" id="PS00893">
    <property type="entry name" value="NUDIX_BOX"/>
    <property type="match status" value="1"/>
</dbReference>
<sequence>MDQSLPKFPEACVKIIFRCGDYVLYYRTRKGIKDIPGGHIHFGETIFEALKRELREEIGFELETEPQLIDGWTYLSRDGLSHRVYFVYLLDIPEKMQFKSIEYPDGIEYIWLHRDEISGADIMPQQKELFLKAINYSNS</sequence>
<evidence type="ECO:0000313" key="4">
    <source>
        <dbReference type="Proteomes" id="UP000177810"/>
    </source>
</evidence>
<name>A0A1G2F5N9_9BACT</name>
<dbReference type="PANTHER" id="PTHR43736:SF1">
    <property type="entry name" value="DIHYDRONEOPTERIN TRIPHOSPHATE DIPHOSPHATASE"/>
    <property type="match status" value="1"/>
</dbReference>
<dbReference type="SUPFAM" id="SSF55811">
    <property type="entry name" value="Nudix"/>
    <property type="match status" value="1"/>
</dbReference>
<dbReference type="GO" id="GO:0016787">
    <property type="term" value="F:hydrolase activity"/>
    <property type="evidence" value="ECO:0007669"/>
    <property type="project" value="UniProtKB-KW"/>
</dbReference>
<dbReference type="PROSITE" id="PS51462">
    <property type="entry name" value="NUDIX"/>
    <property type="match status" value="1"/>
</dbReference>
<organism evidence="3 4">
    <name type="scientific">Candidatus Portnoybacteria bacterium RBG_13_40_8</name>
    <dbReference type="NCBI Taxonomy" id="1801990"/>
    <lineage>
        <taxon>Bacteria</taxon>
        <taxon>Candidatus Portnoyibacteriota</taxon>
    </lineage>
</organism>
<dbReference type="InterPro" id="IPR020084">
    <property type="entry name" value="NUDIX_hydrolase_CS"/>
</dbReference>
<reference evidence="3 4" key="1">
    <citation type="journal article" date="2016" name="Nat. Commun.">
        <title>Thousands of microbial genomes shed light on interconnected biogeochemical processes in an aquifer system.</title>
        <authorList>
            <person name="Anantharaman K."/>
            <person name="Brown C.T."/>
            <person name="Hug L.A."/>
            <person name="Sharon I."/>
            <person name="Castelle C.J."/>
            <person name="Probst A.J."/>
            <person name="Thomas B.C."/>
            <person name="Singh A."/>
            <person name="Wilkins M.J."/>
            <person name="Karaoz U."/>
            <person name="Brodie E.L."/>
            <person name="Williams K.H."/>
            <person name="Hubbard S.S."/>
            <person name="Banfield J.F."/>
        </authorList>
    </citation>
    <scope>NUCLEOTIDE SEQUENCE [LARGE SCALE GENOMIC DNA]</scope>
</reference>
<dbReference type="Proteomes" id="UP000177810">
    <property type="component" value="Unassembled WGS sequence"/>
</dbReference>
<proteinExistence type="predicted"/>
<evidence type="ECO:0000313" key="3">
    <source>
        <dbReference type="EMBL" id="OGZ32940.1"/>
    </source>
</evidence>